<dbReference type="WBParaSite" id="HCON_00147530-00001">
    <property type="protein sequence ID" value="HCON_00147530-00001"/>
    <property type="gene ID" value="HCON_00147530"/>
</dbReference>
<name>A0A7I4YU50_HAECO</name>
<dbReference type="PANTHER" id="PTHR12300">
    <property type="entry name" value="HVA22-LIKE PROTEINS"/>
    <property type="match status" value="1"/>
</dbReference>
<dbReference type="OrthoDB" id="10009287at2759"/>
<keyword evidence="1" id="KW-1133">Transmembrane helix</keyword>
<sequence>MSGGGRSPFMDGIKKAHDDMVSWCYKPHGKVADEQLKKLDEAQVKREHVAYGFIGLICLYLVSGEQAFFVSVFITLTYPMYLSVQAARAKNTEVAHRLIFYWIPFGFFALIDATAISEVPMYYLIKTALLLSLLLPLTNAMVLFDKVTEPAAKAIESFVEKINSST</sequence>
<dbReference type="OMA" id="ISEVPMY"/>
<accession>A0A7I4YU50</accession>
<keyword evidence="1" id="KW-0812">Transmembrane</keyword>
<comment type="similarity">
    <text evidence="1">Belongs to the DP1 family.</text>
</comment>
<dbReference type="GO" id="GO:0016020">
    <property type="term" value="C:membrane"/>
    <property type="evidence" value="ECO:0007669"/>
    <property type="project" value="UniProtKB-SubCell"/>
</dbReference>
<dbReference type="AlphaFoldDB" id="A0A7I4YU50"/>
<organism evidence="2 3">
    <name type="scientific">Haemonchus contortus</name>
    <name type="common">Barber pole worm</name>
    <dbReference type="NCBI Taxonomy" id="6289"/>
    <lineage>
        <taxon>Eukaryota</taxon>
        <taxon>Metazoa</taxon>
        <taxon>Ecdysozoa</taxon>
        <taxon>Nematoda</taxon>
        <taxon>Chromadorea</taxon>
        <taxon>Rhabditida</taxon>
        <taxon>Rhabditina</taxon>
        <taxon>Rhabditomorpha</taxon>
        <taxon>Strongyloidea</taxon>
        <taxon>Trichostrongylidae</taxon>
        <taxon>Haemonchus</taxon>
    </lineage>
</organism>
<feature type="transmembrane region" description="Helical" evidence="1">
    <location>
        <begin position="98"/>
        <end position="117"/>
    </location>
</feature>
<proteinExistence type="inferred from homology"/>
<evidence type="ECO:0000313" key="3">
    <source>
        <dbReference type="WBParaSite" id="HCON_00147530-00001"/>
    </source>
</evidence>
<keyword evidence="2" id="KW-1185">Reference proteome</keyword>
<protein>
    <recommendedName>
        <fullName evidence="1">Receptor expression-enhancing protein</fullName>
    </recommendedName>
</protein>
<evidence type="ECO:0000256" key="1">
    <source>
        <dbReference type="RuleBase" id="RU362006"/>
    </source>
</evidence>
<dbReference type="InterPro" id="IPR004345">
    <property type="entry name" value="TB2_DP1_HVA22"/>
</dbReference>
<reference evidence="3" key="1">
    <citation type="submission" date="2020-12" db="UniProtKB">
        <authorList>
            <consortium name="WormBaseParasite"/>
        </authorList>
    </citation>
    <scope>IDENTIFICATION</scope>
    <source>
        <strain evidence="3">MHco3</strain>
    </source>
</reference>
<dbReference type="Proteomes" id="UP000025227">
    <property type="component" value="Unplaced"/>
</dbReference>
<feature type="transmembrane region" description="Helical" evidence="1">
    <location>
        <begin position="123"/>
        <end position="144"/>
    </location>
</feature>
<dbReference type="Pfam" id="PF03134">
    <property type="entry name" value="TB2_DP1_HVA22"/>
    <property type="match status" value="1"/>
</dbReference>
<comment type="subcellular location">
    <subcellularLocation>
        <location evidence="1">Membrane</location>
        <topology evidence="1">Multi-pass membrane protein</topology>
    </subcellularLocation>
</comment>
<evidence type="ECO:0000313" key="2">
    <source>
        <dbReference type="Proteomes" id="UP000025227"/>
    </source>
</evidence>
<keyword evidence="1" id="KW-0472">Membrane</keyword>
<feature type="transmembrane region" description="Helical" evidence="1">
    <location>
        <begin position="49"/>
        <end position="78"/>
    </location>
</feature>